<feature type="region of interest" description="Disordered" evidence="1">
    <location>
        <begin position="172"/>
        <end position="195"/>
    </location>
</feature>
<gene>
    <name evidence="2" type="ORF">MICPUCDRAFT_57658</name>
</gene>
<accession>C1MRH8</accession>
<dbReference type="KEGG" id="mpp:MICPUCDRAFT_57658"/>
<dbReference type="OMA" id="IPPPWHH"/>
<evidence type="ECO:0000313" key="3">
    <source>
        <dbReference type="Proteomes" id="UP000001876"/>
    </source>
</evidence>
<feature type="compositionally biased region" description="Acidic residues" evidence="1">
    <location>
        <begin position="184"/>
        <end position="195"/>
    </location>
</feature>
<feature type="region of interest" description="Disordered" evidence="1">
    <location>
        <begin position="264"/>
        <end position="339"/>
    </location>
</feature>
<dbReference type="Proteomes" id="UP000001876">
    <property type="component" value="Unassembled WGS sequence"/>
</dbReference>
<proteinExistence type="predicted"/>
<keyword evidence="3" id="KW-1185">Reference proteome</keyword>
<feature type="compositionally biased region" description="Basic and acidic residues" evidence="1">
    <location>
        <begin position="264"/>
        <end position="280"/>
    </location>
</feature>
<feature type="compositionally biased region" description="Pro residues" evidence="1">
    <location>
        <begin position="81"/>
        <end position="94"/>
    </location>
</feature>
<evidence type="ECO:0000256" key="1">
    <source>
        <dbReference type="SAM" id="MobiDB-lite"/>
    </source>
</evidence>
<dbReference type="AlphaFoldDB" id="C1MRH8"/>
<protein>
    <submittedName>
        <fullName evidence="2">Predicted protein</fullName>
    </submittedName>
</protein>
<reference evidence="2 3" key="1">
    <citation type="journal article" date="2009" name="Science">
        <title>Green evolution and dynamic adaptations revealed by genomes of the marine picoeukaryotes Micromonas.</title>
        <authorList>
            <person name="Worden A.Z."/>
            <person name="Lee J.H."/>
            <person name="Mock T."/>
            <person name="Rouze P."/>
            <person name="Simmons M.P."/>
            <person name="Aerts A.L."/>
            <person name="Allen A.E."/>
            <person name="Cuvelier M.L."/>
            <person name="Derelle E."/>
            <person name="Everett M.V."/>
            <person name="Foulon E."/>
            <person name="Grimwood J."/>
            <person name="Gundlach H."/>
            <person name="Henrissat B."/>
            <person name="Napoli C."/>
            <person name="McDonald S.M."/>
            <person name="Parker M.S."/>
            <person name="Rombauts S."/>
            <person name="Salamov A."/>
            <person name="Von Dassow P."/>
            <person name="Badger J.H."/>
            <person name="Coutinho P.M."/>
            <person name="Demir E."/>
            <person name="Dubchak I."/>
            <person name="Gentemann C."/>
            <person name="Eikrem W."/>
            <person name="Gready J.E."/>
            <person name="John U."/>
            <person name="Lanier W."/>
            <person name="Lindquist E.A."/>
            <person name="Lucas S."/>
            <person name="Mayer K.F."/>
            <person name="Moreau H."/>
            <person name="Not F."/>
            <person name="Otillar R."/>
            <person name="Panaud O."/>
            <person name="Pangilinan J."/>
            <person name="Paulsen I."/>
            <person name="Piegu B."/>
            <person name="Poliakov A."/>
            <person name="Robbens S."/>
            <person name="Schmutz J."/>
            <person name="Toulza E."/>
            <person name="Wyss T."/>
            <person name="Zelensky A."/>
            <person name="Zhou K."/>
            <person name="Armbrust E.V."/>
            <person name="Bhattacharya D."/>
            <person name="Goodenough U.W."/>
            <person name="Van de Peer Y."/>
            <person name="Grigoriev I.V."/>
        </authorList>
    </citation>
    <scope>NUCLEOTIDE SEQUENCE [LARGE SCALE GENOMIC DNA]</scope>
    <source>
        <strain evidence="2 3">CCMP1545</strain>
    </source>
</reference>
<feature type="compositionally biased region" description="Pro residues" evidence="1">
    <location>
        <begin position="49"/>
        <end position="69"/>
    </location>
</feature>
<evidence type="ECO:0000313" key="2">
    <source>
        <dbReference type="EMBL" id="EEH57880.1"/>
    </source>
</evidence>
<dbReference type="EMBL" id="GG663738">
    <property type="protein sequence ID" value="EEH57880.1"/>
    <property type="molecule type" value="Genomic_DNA"/>
</dbReference>
<feature type="compositionally biased region" description="Low complexity" evidence="1">
    <location>
        <begin position="293"/>
        <end position="310"/>
    </location>
</feature>
<name>C1MRH8_MICPC</name>
<sequence>MHAAEVRTLSKEIERLRQYAARLIVHNDYLLKVSGAAAKTSPARRPRPEAPPSPSPSPPPPPPPPPPPAALASTRAAALPQIPPPWHHPSPAPPAEGTNAASKLSLQTEVLLAKIDDLSESARATSALLRRILARATAETSALPTTTLNALTRGPERDAAATTRALATLTDAVERAARGGEGGGGDDDDDDDDDDDAAAAALAIKTDLAAVLAHASVVNNNIAQLVQVAAILEVASSALAIAANDAERDQRDVRATAEALRRRLAEATKKTKTETKTTDAKRRRAEKNDDDSSSSADDGSGSESSSSSESTPPPDGKRRRPKTSSLLTAMKLKERRNPY</sequence>
<feature type="compositionally biased region" description="Low complexity" evidence="1">
    <location>
        <begin position="70"/>
        <end position="80"/>
    </location>
</feature>
<dbReference type="STRING" id="564608.C1MRH8"/>
<dbReference type="GeneID" id="9683749"/>
<dbReference type="RefSeq" id="XP_003057929.1">
    <property type="nucleotide sequence ID" value="XM_003057883.1"/>
</dbReference>
<organism evidence="3">
    <name type="scientific">Micromonas pusilla (strain CCMP1545)</name>
    <name type="common">Picoplanktonic green alga</name>
    <dbReference type="NCBI Taxonomy" id="564608"/>
    <lineage>
        <taxon>Eukaryota</taxon>
        <taxon>Viridiplantae</taxon>
        <taxon>Chlorophyta</taxon>
        <taxon>Mamiellophyceae</taxon>
        <taxon>Mamiellales</taxon>
        <taxon>Mamiellaceae</taxon>
        <taxon>Micromonas</taxon>
    </lineage>
</organism>
<feature type="region of interest" description="Disordered" evidence="1">
    <location>
        <begin position="36"/>
        <end position="102"/>
    </location>
</feature>